<dbReference type="InterPro" id="IPR006665">
    <property type="entry name" value="OmpA-like"/>
</dbReference>
<dbReference type="Proteomes" id="UP000749010">
    <property type="component" value="Unassembled WGS sequence"/>
</dbReference>
<feature type="region of interest" description="Disordered" evidence="2">
    <location>
        <begin position="88"/>
        <end position="114"/>
    </location>
</feature>
<evidence type="ECO:0000259" key="3">
    <source>
        <dbReference type="PROSITE" id="PS51123"/>
    </source>
</evidence>
<accession>A0ABX1U1F8</accession>
<dbReference type="InterPro" id="IPR036737">
    <property type="entry name" value="OmpA-like_sf"/>
</dbReference>
<proteinExistence type="predicted"/>
<protein>
    <submittedName>
        <fullName evidence="4">DUF4157 domain-containing protein</fullName>
    </submittedName>
</protein>
<organism evidence="4 5">
    <name type="scientific">Candidatus Accumulibacter phosphatis</name>
    <dbReference type="NCBI Taxonomy" id="327160"/>
    <lineage>
        <taxon>Bacteria</taxon>
        <taxon>Pseudomonadati</taxon>
        <taxon>Pseudomonadota</taxon>
        <taxon>Betaproteobacteria</taxon>
        <taxon>Candidatus Accumulibacter</taxon>
    </lineage>
</organism>
<dbReference type="InterPro" id="IPR025295">
    <property type="entry name" value="eCIS_core_dom"/>
</dbReference>
<dbReference type="SUPFAM" id="SSF55486">
    <property type="entry name" value="Metalloproteases ('zincins'), catalytic domain"/>
    <property type="match status" value="1"/>
</dbReference>
<reference evidence="4 5" key="1">
    <citation type="submission" date="2019-03" db="EMBL/GenBank/DDBJ databases">
        <title>Metabolic reconstructions from genomes of highly enriched 'Candidatus Accumulibacter' and 'Candidatus Competibacter' bioreactor populations.</title>
        <authorList>
            <person name="Annavajhala M.K."/>
            <person name="Welles L."/>
            <person name="Abbas B."/>
            <person name="Sorokin D."/>
            <person name="Park H."/>
            <person name="Van Loosdrecht M."/>
            <person name="Chandran K."/>
        </authorList>
    </citation>
    <scope>NUCLEOTIDE SEQUENCE [LARGE SCALE GENOMIC DNA]</scope>
    <source>
        <strain evidence="4 5">SBR_S</strain>
    </source>
</reference>
<feature type="region of interest" description="Disordered" evidence="2">
    <location>
        <begin position="463"/>
        <end position="482"/>
    </location>
</feature>
<dbReference type="Pfam" id="PF13699">
    <property type="entry name" value="eCIS_core"/>
    <property type="match status" value="1"/>
</dbReference>
<keyword evidence="1" id="KW-0472">Membrane</keyword>
<evidence type="ECO:0000313" key="5">
    <source>
        <dbReference type="Proteomes" id="UP000749010"/>
    </source>
</evidence>
<evidence type="ECO:0000256" key="2">
    <source>
        <dbReference type="SAM" id="MobiDB-lite"/>
    </source>
</evidence>
<dbReference type="Pfam" id="PF00691">
    <property type="entry name" value="OmpA"/>
    <property type="match status" value="1"/>
</dbReference>
<dbReference type="CDD" id="cd07185">
    <property type="entry name" value="OmpA_C-like"/>
    <property type="match status" value="1"/>
</dbReference>
<feature type="compositionally biased region" description="Low complexity" evidence="2">
    <location>
        <begin position="103"/>
        <end position="114"/>
    </location>
</feature>
<dbReference type="PROSITE" id="PS51123">
    <property type="entry name" value="OMPA_2"/>
    <property type="match status" value="1"/>
</dbReference>
<comment type="caution">
    <text evidence="4">The sequence shown here is derived from an EMBL/GenBank/DDBJ whole genome shotgun (WGS) entry which is preliminary data.</text>
</comment>
<dbReference type="Gene3D" id="3.30.1330.60">
    <property type="entry name" value="OmpA-like domain"/>
    <property type="match status" value="1"/>
</dbReference>
<evidence type="ECO:0000256" key="1">
    <source>
        <dbReference type="PROSITE-ProRule" id="PRU00473"/>
    </source>
</evidence>
<name>A0ABX1U1F8_9PROT</name>
<evidence type="ECO:0000313" key="4">
    <source>
        <dbReference type="EMBL" id="NMQ29436.1"/>
    </source>
</evidence>
<keyword evidence="5" id="KW-1185">Reference proteome</keyword>
<dbReference type="SUPFAM" id="SSF103088">
    <property type="entry name" value="OmpA-like"/>
    <property type="match status" value="1"/>
</dbReference>
<gene>
    <name evidence="4" type="ORF">E4Q23_17695</name>
</gene>
<feature type="domain" description="OmpA-like" evidence="3">
    <location>
        <begin position="513"/>
        <end position="626"/>
    </location>
</feature>
<feature type="region of interest" description="Disordered" evidence="2">
    <location>
        <begin position="1"/>
        <end position="35"/>
    </location>
</feature>
<sequence length="724" mass="76003">MRPKSPAVAPVGRWRPAFADNGPTPGTAGRDRRNGGYMAGLGPRVGAPRPFDHALCWSTAGRSMRSSACRSLLQAKPGGQTMTFTTQARGSMAASSAEHTKSGPTTATRAAGTPRFLAARGMSVSRPEDAGERQAERIAAAVMGPDGCHGCTPEAPCARCASAIQRSAEGAGPLSASLPGLGAGRPLDRSARDFFEPRFGRDLGAVRVHSGSREGSMARSLAARAFTLGNDIVFAPGRYEPESDSGRRLIAHELAHVVSGGTGNTVSRVPDAGVTADAGTTPDAAAAAAAAAAAPTDAGVPLPAGVPTVPTPLFDSLFGSCLTPEEGVRRDAFALRHMHLERYIPSTTFGMFDADYFPLVGLMPVTVKMKFNFVSADNAPGMLERISRTMAGEDLSRFFWSDTEKTDFKSAYIGRVAARWSAQHTLTSSKPCWDFRAIPLVTPVEVSDDAAAHYVTTVHKSPGPGIDYKSATNDPDVAHPERPASADLYQSDVREEPDFNSGSVATTERQRLESALAAAAASPVLFGNDSDVISPVMRPALVAFADAARQKNPSDPLIPLKVDGFASLDGDATHNVDLSERRAVAVRSFLAGLGVTQPIGVLGHGSVGVAGDAANRRADLAVDHAFETTYAANRYSVGEHEFGHMLGLPDEYQNNTTGVLGAQQTLYSGLVTAAGVPGPAVWGVDTASQMSNGIDVLPRHYVTLWEALGRMTAPDIAQSEWSIS</sequence>
<dbReference type="EMBL" id="SPMY01000055">
    <property type="protein sequence ID" value="NMQ29436.1"/>
    <property type="molecule type" value="Genomic_DNA"/>
</dbReference>